<dbReference type="Gramene" id="QL08p030827:mrna">
    <property type="protein sequence ID" value="QL08p030827:mrna"/>
    <property type="gene ID" value="QL08p030827"/>
</dbReference>
<dbReference type="Proteomes" id="UP000594261">
    <property type="component" value="Chromosome 8"/>
</dbReference>
<organism evidence="20 21">
    <name type="scientific">Quercus lobata</name>
    <name type="common">Valley oak</name>
    <dbReference type="NCBI Taxonomy" id="97700"/>
    <lineage>
        <taxon>Eukaryota</taxon>
        <taxon>Viridiplantae</taxon>
        <taxon>Streptophyta</taxon>
        <taxon>Embryophyta</taxon>
        <taxon>Tracheophyta</taxon>
        <taxon>Spermatophyta</taxon>
        <taxon>Magnoliopsida</taxon>
        <taxon>eudicotyledons</taxon>
        <taxon>Gunneridae</taxon>
        <taxon>Pentapetalae</taxon>
        <taxon>rosids</taxon>
        <taxon>fabids</taxon>
        <taxon>Fagales</taxon>
        <taxon>Fagaceae</taxon>
        <taxon>Quercus</taxon>
    </lineage>
</organism>
<evidence type="ECO:0000256" key="8">
    <source>
        <dbReference type="ARBA" id="ARBA00022692"/>
    </source>
</evidence>
<dbReference type="InterPro" id="IPR050528">
    <property type="entry name" value="L-type_Lectin-RKs"/>
</dbReference>
<evidence type="ECO:0000256" key="15">
    <source>
        <dbReference type="ARBA" id="ARBA00023136"/>
    </source>
</evidence>
<keyword evidence="6" id="KW-0723">Serine/threonine-protein kinase</keyword>
<dbReference type="Gene3D" id="2.60.120.200">
    <property type="match status" value="2"/>
</dbReference>
<protein>
    <recommendedName>
        <fullName evidence="5">non-specific serine/threonine protein kinase</fullName>
        <ecNumber evidence="5">2.7.11.1</ecNumber>
    </recommendedName>
</protein>
<keyword evidence="8" id="KW-0812">Transmembrane</keyword>
<accession>A0A7N2MC98</accession>
<dbReference type="SUPFAM" id="SSF49899">
    <property type="entry name" value="Concanavalin A-like lectins/glucanases"/>
    <property type="match status" value="1"/>
</dbReference>
<dbReference type="GO" id="GO:0005524">
    <property type="term" value="F:ATP binding"/>
    <property type="evidence" value="ECO:0007669"/>
    <property type="project" value="UniProtKB-KW"/>
</dbReference>
<dbReference type="Pfam" id="PF00069">
    <property type="entry name" value="Pkinase"/>
    <property type="match status" value="1"/>
</dbReference>
<dbReference type="Pfam" id="PF00139">
    <property type="entry name" value="Lectin_legB"/>
    <property type="match status" value="2"/>
</dbReference>
<reference evidence="20 21" key="1">
    <citation type="journal article" date="2016" name="G3 (Bethesda)">
        <title>First Draft Assembly and Annotation of the Genome of a California Endemic Oak Quercus lobata Nee (Fagaceae).</title>
        <authorList>
            <person name="Sork V.L."/>
            <person name="Fitz-Gibbon S.T."/>
            <person name="Puiu D."/>
            <person name="Crepeau M."/>
            <person name="Gugger P.F."/>
            <person name="Sherman R."/>
            <person name="Stevens K."/>
            <person name="Langley C.H."/>
            <person name="Pellegrini M."/>
            <person name="Salzberg S.L."/>
        </authorList>
    </citation>
    <scope>NUCLEOTIDE SEQUENCE [LARGE SCALE GENOMIC DNA]</scope>
    <source>
        <strain evidence="20 21">cv. SW786</strain>
    </source>
</reference>
<evidence type="ECO:0000256" key="3">
    <source>
        <dbReference type="ARBA" id="ARBA00008536"/>
    </source>
</evidence>
<evidence type="ECO:0000256" key="14">
    <source>
        <dbReference type="ARBA" id="ARBA00022989"/>
    </source>
</evidence>
<dbReference type="EC" id="2.7.11.1" evidence="5"/>
<keyword evidence="16" id="KW-0675">Receptor</keyword>
<keyword evidence="12" id="KW-0418">Kinase</keyword>
<keyword evidence="15" id="KW-0472">Membrane</keyword>
<evidence type="ECO:0000256" key="1">
    <source>
        <dbReference type="ARBA" id="ARBA00004479"/>
    </source>
</evidence>
<dbReference type="EnsemblPlants" id="QL08p030827:mrna">
    <property type="protein sequence ID" value="QL08p030827:mrna"/>
    <property type="gene ID" value="QL08p030827"/>
</dbReference>
<evidence type="ECO:0000256" key="9">
    <source>
        <dbReference type="ARBA" id="ARBA00022729"/>
    </source>
</evidence>
<keyword evidence="11" id="KW-0547">Nucleotide-binding</keyword>
<dbReference type="InterPro" id="IPR000719">
    <property type="entry name" value="Prot_kinase_dom"/>
</dbReference>
<evidence type="ECO:0000256" key="16">
    <source>
        <dbReference type="ARBA" id="ARBA00023170"/>
    </source>
</evidence>
<evidence type="ECO:0000313" key="21">
    <source>
        <dbReference type="Proteomes" id="UP000594261"/>
    </source>
</evidence>
<dbReference type="InterPro" id="IPR011009">
    <property type="entry name" value="Kinase-like_dom_sf"/>
</dbReference>
<dbReference type="InterPro" id="IPR001220">
    <property type="entry name" value="Legume_lectin_dom"/>
</dbReference>
<feature type="domain" description="Protein kinase" evidence="19">
    <location>
        <begin position="139"/>
        <end position="428"/>
    </location>
</feature>
<evidence type="ECO:0000313" key="20">
    <source>
        <dbReference type="EnsemblPlants" id="QL08p030827:mrna"/>
    </source>
</evidence>
<keyword evidence="10" id="KW-0430">Lectin</keyword>
<evidence type="ECO:0000256" key="2">
    <source>
        <dbReference type="ARBA" id="ARBA00007606"/>
    </source>
</evidence>
<reference evidence="20" key="2">
    <citation type="submission" date="2021-01" db="UniProtKB">
        <authorList>
            <consortium name="EnsemblPlants"/>
        </authorList>
    </citation>
    <scope>IDENTIFICATION</scope>
</reference>
<comment type="similarity">
    <text evidence="4">In the C-terminal section; belongs to the protein kinase superfamily. Ser/Thr protein kinase family.</text>
</comment>
<comment type="catalytic activity">
    <reaction evidence="18">
        <text>L-seryl-[protein] + ATP = O-phospho-L-seryl-[protein] + ADP + H(+)</text>
        <dbReference type="Rhea" id="RHEA:17989"/>
        <dbReference type="Rhea" id="RHEA-COMP:9863"/>
        <dbReference type="Rhea" id="RHEA-COMP:11604"/>
        <dbReference type="ChEBI" id="CHEBI:15378"/>
        <dbReference type="ChEBI" id="CHEBI:29999"/>
        <dbReference type="ChEBI" id="CHEBI:30616"/>
        <dbReference type="ChEBI" id="CHEBI:83421"/>
        <dbReference type="ChEBI" id="CHEBI:456216"/>
        <dbReference type="EC" id="2.7.11.1"/>
    </reaction>
</comment>
<keyword evidence="7" id="KW-0808">Transferase</keyword>
<dbReference type="InParanoid" id="A0A7N2MC98"/>
<comment type="similarity">
    <text evidence="3">In the N-terminal section; belongs to the leguminous lectin family.</text>
</comment>
<evidence type="ECO:0000256" key="11">
    <source>
        <dbReference type="ARBA" id="ARBA00022741"/>
    </source>
</evidence>
<dbReference type="Gene3D" id="1.10.510.10">
    <property type="entry name" value="Transferase(Phosphotransferase) domain 1"/>
    <property type="match status" value="1"/>
</dbReference>
<keyword evidence="21" id="KW-1185">Reference proteome</keyword>
<evidence type="ECO:0000256" key="7">
    <source>
        <dbReference type="ARBA" id="ARBA00022679"/>
    </source>
</evidence>
<sequence length="485" mass="54456">MLSITNDSLRLLGHAFYPSPLQFKKNNANNLSTVVTFSTNFVLSIISKYPDLGGHGLAFILTSTKEAKDCRANQYLGLPNVTGKTESSSWILAVEFDIVQNPDFQDINDNHVRIDISSLISNMPCWPLISFPIDLSTVIDDYMYLGFSASTGVLAATHNVHGWSFRIGERAQDLHPKELPSLVTGSEEVVHRKGLVIRSQDEILEDWEVEYGARRFKQDKLLLVYDYVPNGGLDKILFDSEEQRKILSWKQRYKILIGVAQALLYLHEESEQRVVHRDVKPSNVLKDANLNARLGDFGLPRTYKHGINPQTTHIVGTLGYIAPEFTRTGKATRSTDEYGYGILLLEVACGRRPIEPKKNPEELLLVDWVRELHSQGEIIRAVDPILDACDPDEVELVLVLGLLSSLPHPDHRPSMRRILQILLGDASLPPLPPAIHLEESRMMEFSNDSDPSSYGMTSSLSSSFKRFDKIVASPHAPVILQVLKR</sequence>
<dbReference type="PROSITE" id="PS50011">
    <property type="entry name" value="PROTEIN_KINASE_DOM"/>
    <property type="match status" value="1"/>
</dbReference>
<keyword evidence="13" id="KW-0067">ATP-binding</keyword>
<comment type="catalytic activity">
    <reaction evidence="17">
        <text>L-threonyl-[protein] + ATP = O-phospho-L-threonyl-[protein] + ADP + H(+)</text>
        <dbReference type="Rhea" id="RHEA:46608"/>
        <dbReference type="Rhea" id="RHEA-COMP:11060"/>
        <dbReference type="Rhea" id="RHEA-COMP:11605"/>
        <dbReference type="ChEBI" id="CHEBI:15378"/>
        <dbReference type="ChEBI" id="CHEBI:30013"/>
        <dbReference type="ChEBI" id="CHEBI:30616"/>
        <dbReference type="ChEBI" id="CHEBI:61977"/>
        <dbReference type="ChEBI" id="CHEBI:456216"/>
        <dbReference type="EC" id="2.7.11.1"/>
    </reaction>
</comment>
<comment type="subcellular location">
    <subcellularLocation>
        <location evidence="1">Membrane</location>
        <topology evidence="1">Single-pass type I membrane protein</topology>
    </subcellularLocation>
</comment>
<keyword evidence="14" id="KW-1133">Transmembrane helix</keyword>
<dbReference type="EMBL" id="LRBV02000008">
    <property type="status" value="NOT_ANNOTATED_CDS"/>
    <property type="molecule type" value="Genomic_DNA"/>
</dbReference>
<dbReference type="GO" id="GO:0030246">
    <property type="term" value="F:carbohydrate binding"/>
    <property type="evidence" value="ECO:0007669"/>
    <property type="project" value="UniProtKB-KW"/>
</dbReference>
<evidence type="ECO:0000256" key="17">
    <source>
        <dbReference type="ARBA" id="ARBA00047899"/>
    </source>
</evidence>
<keyword evidence="9" id="KW-0732">Signal</keyword>
<dbReference type="PANTHER" id="PTHR27007">
    <property type="match status" value="1"/>
</dbReference>
<dbReference type="GO" id="GO:0016020">
    <property type="term" value="C:membrane"/>
    <property type="evidence" value="ECO:0007669"/>
    <property type="project" value="UniProtKB-SubCell"/>
</dbReference>
<evidence type="ECO:0000259" key="19">
    <source>
        <dbReference type="PROSITE" id="PS50011"/>
    </source>
</evidence>
<dbReference type="FunFam" id="1.10.510.10:FF:000108">
    <property type="entry name" value="L-type lectin-domain containing receptor kinase S.4"/>
    <property type="match status" value="1"/>
</dbReference>
<name>A0A7N2MC98_QUELO</name>
<evidence type="ECO:0000256" key="6">
    <source>
        <dbReference type="ARBA" id="ARBA00022527"/>
    </source>
</evidence>
<dbReference type="GO" id="GO:0004674">
    <property type="term" value="F:protein serine/threonine kinase activity"/>
    <property type="evidence" value="ECO:0007669"/>
    <property type="project" value="UniProtKB-KW"/>
</dbReference>
<evidence type="ECO:0000256" key="12">
    <source>
        <dbReference type="ARBA" id="ARBA00022777"/>
    </source>
</evidence>
<evidence type="ECO:0000256" key="13">
    <source>
        <dbReference type="ARBA" id="ARBA00022840"/>
    </source>
</evidence>
<comment type="similarity">
    <text evidence="2">Belongs to the leguminous lectin family.</text>
</comment>
<evidence type="ECO:0000256" key="5">
    <source>
        <dbReference type="ARBA" id="ARBA00012513"/>
    </source>
</evidence>
<dbReference type="AlphaFoldDB" id="A0A7N2MC98"/>
<dbReference type="CDD" id="cd06899">
    <property type="entry name" value="lectin_legume_LecRK_Arcelin_ConA"/>
    <property type="match status" value="1"/>
</dbReference>
<dbReference type="SUPFAM" id="SSF56112">
    <property type="entry name" value="Protein kinase-like (PK-like)"/>
    <property type="match status" value="1"/>
</dbReference>
<proteinExistence type="inferred from homology"/>
<evidence type="ECO:0000256" key="4">
    <source>
        <dbReference type="ARBA" id="ARBA00010217"/>
    </source>
</evidence>
<evidence type="ECO:0000256" key="18">
    <source>
        <dbReference type="ARBA" id="ARBA00048679"/>
    </source>
</evidence>
<evidence type="ECO:0000256" key="10">
    <source>
        <dbReference type="ARBA" id="ARBA00022734"/>
    </source>
</evidence>
<dbReference type="InterPro" id="IPR013320">
    <property type="entry name" value="ConA-like_dom_sf"/>
</dbReference>
<dbReference type="SMART" id="SM00220">
    <property type="entry name" value="S_TKc"/>
    <property type="match status" value="1"/>
</dbReference>